<evidence type="ECO:0000313" key="1">
    <source>
        <dbReference type="EMBL" id="PYE82756.1"/>
    </source>
</evidence>
<dbReference type="EMBL" id="QJTD01000001">
    <property type="protein sequence ID" value="PYE82756.1"/>
    <property type="molecule type" value="Genomic_DNA"/>
</dbReference>
<reference evidence="1 2" key="1">
    <citation type="submission" date="2018-06" db="EMBL/GenBank/DDBJ databases">
        <title>Genomic Encyclopedia of Type Strains, Phase III (KMG-III): the genomes of soil and plant-associated and newly described type strains.</title>
        <authorList>
            <person name="Whitman W."/>
        </authorList>
    </citation>
    <scope>NUCLEOTIDE SEQUENCE [LARGE SCALE GENOMIC DNA]</scope>
    <source>
        <strain evidence="1 2">CECT 7945</strain>
    </source>
</reference>
<keyword evidence="2" id="KW-1185">Reference proteome</keyword>
<name>A0A2V4WYM3_9FLAO</name>
<dbReference type="Proteomes" id="UP000248054">
    <property type="component" value="Unassembled WGS sequence"/>
</dbReference>
<organism evidence="1 2">
    <name type="scientific">Winogradskyella epiphytica</name>
    <dbReference type="NCBI Taxonomy" id="262005"/>
    <lineage>
        <taxon>Bacteria</taxon>
        <taxon>Pseudomonadati</taxon>
        <taxon>Bacteroidota</taxon>
        <taxon>Flavobacteriia</taxon>
        <taxon>Flavobacteriales</taxon>
        <taxon>Flavobacteriaceae</taxon>
        <taxon>Winogradskyella</taxon>
    </lineage>
</organism>
<proteinExistence type="predicted"/>
<comment type="caution">
    <text evidence="1">The sequence shown here is derived from an EMBL/GenBank/DDBJ whole genome shotgun (WGS) entry which is preliminary data.</text>
</comment>
<accession>A0A2V4WYM3</accession>
<protein>
    <submittedName>
        <fullName evidence="1">Uncharacterized protein</fullName>
    </submittedName>
</protein>
<evidence type="ECO:0000313" key="2">
    <source>
        <dbReference type="Proteomes" id="UP000248054"/>
    </source>
</evidence>
<gene>
    <name evidence="1" type="ORF">DFQ11_101181</name>
</gene>
<dbReference type="AlphaFoldDB" id="A0A2V4WYM3"/>
<sequence>MIKPRSIGYYYAEFYNGLEINIKILFKTRIP</sequence>